<feature type="compositionally biased region" description="Polar residues" evidence="1">
    <location>
        <begin position="618"/>
        <end position="633"/>
    </location>
</feature>
<feature type="compositionally biased region" description="Acidic residues" evidence="1">
    <location>
        <begin position="316"/>
        <end position="326"/>
    </location>
</feature>
<feature type="compositionally biased region" description="Basic and acidic residues" evidence="1">
    <location>
        <begin position="436"/>
        <end position="445"/>
    </location>
</feature>
<feature type="compositionally biased region" description="Basic and acidic residues" evidence="1">
    <location>
        <begin position="296"/>
        <end position="305"/>
    </location>
</feature>
<proteinExistence type="predicted"/>
<evidence type="ECO:0008006" key="3">
    <source>
        <dbReference type="Google" id="ProtNLM"/>
    </source>
</evidence>
<feature type="compositionally biased region" description="Polar residues" evidence="1">
    <location>
        <begin position="220"/>
        <end position="238"/>
    </location>
</feature>
<reference evidence="2" key="1">
    <citation type="submission" date="2021-01" db="EMBL/GenBank/DDBJ databases">
        <authorList>
            <person name="Corre E."/>
            <person name="Pelletier E."/>
            <person name="Niang G."/>
            <person name="Scheremetjew M."/>
            <person name="Finn R."/>
            <person name="Kale V."/>
            <person name="Holt S."/>
            <person name="Cochrane G."/>
            <person name="Meng A."/>
            <person name="Brown T."/>
            <person name="Cohen L."/>
        </authorList>
    </citation>
    <scope>NUCLEOTIDE SEQUENCE</scope>
    <source>
        <strain evidence="2">SM1012Den-03</strain>
    </source>
</reference>
<name>A0A7S2Q5P3_9STRA</name>
<dbReference type="EMBL" id="HBGZ01033986">
    <property type="protein sequence ID" value="CAD9633313.1"/>
    <property type="molecule type" value="Transcribed_RNA"/>
</dbReference>
<dbReference type="AlphaFoldDB" id="A0A7S2Q5P3"/>
<feature type="compositionally biased region" description="Low complexity" evidence="1">
    <location>
        <begin position="31"/>
        <end position="63"/>
    </location>
</feature>
<feature type="compositionally biased region" description="Basic and acidic residues" evidence="1">
    <location>
        <begin position="575"/>
        <end position="596"/>
    </location>
</feature>
<organism evidence="2">
    <name type="scientific">Skeletonema marinoi</name>
    <dbReference type="NCBI Taxonomy" id="267567"/>
    <lineage>
        <taxon>Eukaryota</taxon>
        <taxon>Sar</taxon>
        <taxon>Stramenopiles</taxon>
        <taxon>Ochrophyta</taxon>
        <taxon>Bacillariophyta</taxon>
        <taxon>Coscinodiscophyceae</taxon>
        <taxon>Thalassiosirophycidae</taxon>
        <taxon>Thalassiosirales</taxon>
        <taxon>Skeletonemataceae</taxon>
        <taxon>Skeletonema</taxon>
        <taxon>Skeletonema marinoi-dohrnii complex</taxon>
    </lineage>
</organism>
<feature type="compositionally biased region" description="Basic and acidic residues" evidence="1">
    <location>
        <begin position="143"/>
        <end position="195"/>
    </location>
</feature>
<evidence type="ECO:0000313" key="2">
    <source>
        <dbReference type="EMBL" id="CAD9633313.1"/>
    </source>
</evidence>
<feature type="compositionally biased region" description="Low complexity" evidence="1">
    <location>
        <begin position="205"/>
        <end position="219"/>
    </location>
</feature>
<accession>A0A7S2Q5P3</accession>
<feature type="region of interest" description="Disordered" evidence="1">
    <location>
        <begin position="295"/>
        <end position="361"/>
    </location>
</feature>
<protein>
    <recommendedName>
        <fullName evidence="3">Tudor domain-containing protein</fullName>
    </recommendedName>
</protein>
<feature type="region of interest" description="Disordered" evidence="1">
    <location>
        <begin position="436"/>
        <end position="464"/>
    </location>
</feature>
<feature type="compositionally biased region" description="Low complexity" evidence="1">
    <location>
        <begin position="1"/>
        <end position="11"/>
    </location>
</feature>
<feature type="compositionally biased region" description="Basic residues" evidence="1">
    <location>
        <begin position="650"/>
        <end position="674"/>
    </location>
</feature>
<feature type="region of interest" description="Disordered" evidence="1">
    <location>
        <begin position="575"/>
        <end position="688"/>
    </location>
</feature>
<feature type="region of interest" description="Disordered" evidence="1">
    <location>
        <begin position="1"/>
        <end position="105"/>
    </location>
</feature>
<gene>
    <name evidence="2" type="ORF">SMAR0320_LOCUS24377</name>
</gene>
<feature type="region of interest" description="Disordered" evidence="1">
    <location>
        <begin position="143"/>
        <end position="247"/>
    </location>
</feature>
<sequence>MSSSKSKLSKALSKRRPRQNIIAMILRKAKGSGSSTSGRSSSGTSRTSKGVDTSQTTEKSSSTRSKRPSRSRAIIQSAADLTGKLSQRSTRKRHGRDGKGGGIVKGQKAFYRSSKGICKVTIAGVHHDAKLEPYYTIKLRDGKEKQVDGKHLTPIQDVDKSIKKDSKHAEKSDVIKKGSSHGERGGGVSRKESVSKELSVTDQTSDSSSEEGSAAGCSDENVSSNLDGSFATGQSAYYHSSEGPITKVKVVKVYPPSSSSKHKYGIHLPDGTSKDVSADQLKALMDLSSDELAVLMKEKNEKPSSNKEMLALPSTEDVDPGYEAETSDTSQETTEQESSDSKQQEPLALPSSVEMVEAKTEDGGTKMVPKYAAETELYYKNAEGIQKAKILESHLDDLLDPYYSIRLEDGREKQTDNAHLMMTLPEGVVVVEKKEEQHEEMKVETEVVMDESEESKERESPTSDMLVENADDTLAKQETVVELSLVPVDLPNKSQTLASAGTNDVGQETTPKVKKQVDPAANALVLVHNFSVGEVVLYSSSQGEHHRATVVKLLKDKKHRPYYVVRLPEGKEKQVYDHRLSPLRIGRTDSSIERPTRSGRSRSTTRRRSRSEVPSAIKTLNRSDSKGSNNGTPNMRYRRVSTSSDEKRKSISRSKSLSRRSASRGPRSRSRATSRSRDQMKSLRKSIR</sequence>
<evidence type="ECO:0000256" key="1">
    <source>
        <dbReference type="SAM" id="MobiDB-lite"/>
    </source>
</evidence>
<feature type="compositionally biased region" description="Basic residues" evidence="1">
    <location>
        <begin position="597"/>
        <end position="609"/>
    </location>
</feature>